<dbReference type="Proteomes" id="UP000228758">
    <property type="component" value="Unassembled WGS sequence"/>
</dbReference>
<dbReference type="PANTHER" id="PTHR42736:SF1">
    <property type="entry name" value="PROTEIN-GLUTAMINE GAMMA-GLUTAMYLTRANSFERASE"/>
    <property type="match status" value="1"/>
</dbReference>
<dbReference type="AlphaFoldDB" id="A0A2M9CIJ2"/>
<comment type="caution">
    <text evidence="4">The sequence shown here is derived from an EMBL/GenBank/DDBJ whole genome shotgun (WGS) entry which is preliminary data.</text>
</comment>
<protein>
    <submittedName>
        <fullName evidence="4">Transglutaminase superfamily protein</fullName>
    </submittedName>
</protein>
<feature type="transmembrane region" description="Helical" evidence="2">
    <location>
        <begin position="201"/>
        <end position="220"/>
    </location>
</feature>
<feature type="compositionally biased region" description="Low complexity" evidence="1">
    <location>
        <begin position="545"/>
        <end position="571"/>
    </location>
</feature>
<feature type="domain" description="Transglutaminase-like" evidence="3">
    <location>
        <begin position="457"/>
        <end position="532"/>
    </location>
</feature>
<sequence>MADRRHADPSRARWGRAGLILALLAASAASLHVLLEGASWWVATITVMFLVLLAASVTRTFARGRAWPTVAAALTLPATLALLFAPGTALLGIVPLGGTWTAWGDLLIAGEMSILRQGIPAQPVPGIVFILALAGGALAVLADLLVQTLRAPALAAIPALVLFAVPVVVAPSRSDAFWFLVAAAVYLVLLRPRGDGTGRRTALGAGAVVLTGAVVVPVLLPDVTSAPDPATGSGAQIGVNPILDLGDDLRRGTEVRAFSYETDAAEGLYFKLTTLDDFTGDRWEPIDARERPENTLDDIGDPAGLTPAVARDPVSTAVDIGPLIGRWLPAPYPPTSIEGLSGSWFWEPEALSVRTDTANVRGQDYTVESLSVRPTTEQLEQAPDAVQPGMLDMVALPEGMPEVIAATAREATGAATNDYQRALALQSYFRGGEFEYSEDAPVEEGYDGTGAEVIATFLDERAGYCVHFASAMAVMARTLDIPSRVAVGFQPGLPEFDDEGELEEFVVTTHDLHAWPELFFEGVGWVRFEPTPGRGELPEYEAATADDPATPDIDESQPSAAPTPSPSLSAPQRPDEAPVTGVADSAVDLRPLGIGAAIAAGVIALLLVPAILRLVVRLRRRRSVRDGAPDAALAAWAEVTDTVIDTGGQAPSTETPRVFAARIGERWVDRGWTDDEPSTGAADRTAARAALDRLVDAVERASFAAGGTARVDFADVERVRRGLRSALDRRGRLAATFAPRSLLRRWNP</sequence>
<dbReference type="SUPFAM" id="SSF54001">
    <property type="entry name" value="Cysteine proteinases"/>
    <property type="match status" value="1"/>
</dbReference>
<feature type="transmembrane region" description="Helical" evidence="2">
    <location>
        <begin position="153"/>
        <end position="170"/>
    </location>
</feature>
<keyword evidence="2" id="KW-0472">Membrane</keyword>
<keyword evidence="2" id="KW-1133">Transmembrane helix</keyword>
<name>A0A2M9CIJ2_9MICO</name>
<dbReference type="PANTHER" id="PTHR42736">
    <property type="entry name" value="PROTEIN-GLUTAMINE GAMMA-GLUTAMYLTRANSFERASE"/>
    <property type="match status" value="1"/>
</dbReference>
<feature type="transmembrane region" description="Helical" evidence="2">
    <location>
        <begin position="70"/>
        <end position="103"/>
    </location>
</feature>
<feature type="transmembrane region" description="Helical" evidence="2">
    <location>
        <begin position="592"/>
        <end position="616"/>
    </location>
</feature>
<dbReference type="InterPro" id="IPR021878">
    <property type="entry name" value="TgpA_N"/>
</dbReference>
<dbReference type="RefSeq" id="WP_100363979.1">
    <property type="nucleotide sequence ID" value="NZ_PGFF01000001.1"/>
</dbReference>
<feature type="transmembrane region" description="Helical" evidence="2">
    <location>
        <begin position="123"/>
        <end position="146"/>
    </location>
</feature>
<keyword evidence="2" id="KW-0812">Transmembrane</keyword>
<gene>
    <name evidence="4" type="ORF">CLV46_1261</name>
</gene>
<dbReference type="OrthoDB" id="9804023at2"/>
<keyword evidence="5" id="KW-1185">Reference proteome</keyword>
<dbReference type="EMBL" id="PGFF01000001">
    <property type="protein sequence ID" value="PJJ71708.1"/>
    <property type="molecule type" value="Genomic_DNA"/>
</dbReference>
<evidence type="ECO:0000259" key="3">
    <source>
        <dbReference type="SMART" id="SM00460"/>
    </source>
</evidence>
<dbReference type="Pfam" id="PF01841">
    <property type="entry name" value="Transglut_core"/>
    <property type="match status" value="1"/>
</dbReference>
<feature type="transmembrane region" description="Helical" evidence="2">
    <location>
        <begin position="38"/>
        <end position="58"/>
    </location>
</feature>
<evidence type="ECO:0000313" key="5">
    <source>
        <dbReference type="Proteomes" id="UP000228758"/>
    </source>
</evidence>
<proteinExistence type="predicted"/>
<dbReference type="InterPro" id="IPR002931">
    <property type="entry name" value="Transglutaminase-like"/>
</dbReference>
<dbReference type="InterPro" id="IPR052901">
    <property type="entry name" value="Bact_TGase-like"/>
</dbReference>
<reference evidence="4 5" key="1">
    <citation type="submission" date="2017-11" db="EMBL/GenBank/DDBJ databases">
        <title>Genomic Encyclopedia of Archaeal and Bacterial Type Strains, Phase II (KMG-II): From Individual Species to Whole Genera.</title>
        <authorList>
            <person name="Goeker M."/>
        </authorList>
    </citation>
    <scope>NUCLEOTIDE SEQUENCE [LARGE SCALE GENOMIC DNA]</scope>
    <source>
        <strain evidence="4 5">DSM 27393</strain>
    </source>
</reference>
<evidence type="ECO:0000256" key="1">
    <source>
        <dbReference type="SAM" id="MobiDB-lite"/>
    </source>
</evidence>
<dbReference type="SMART" id="SM00460">
    <property type="entry name" value="TGc"/>
    <property type="match status" value="1"/>
</dbReference>
<feature type="transmembrane region" description="Helical" evidence="2">
    <location>
        <begin position="176"/>
        <end position="194"/>
    </location>
</feature>
<evidence type="ECO:0000256" key="2">
    <source>
        <dbReference type="SAM" id="Phobius"/>
    </source>
</evidence>
<dbReference type="Pfam" id="PF11992">
    <property type="entry name" value="TgpA_N"/>
    <property type="match status" value="1"/>
</dbReference>
<dbReference type="Gene3D" id="3.10.620.30">
    <property type="match status" value="1"/>
</dbReference>
<dbReference type="InterPro" id="IPR038765">
    <property type="entry name" value="Papain-like_cys_pep_sf"/>
</dbReference>
<accession>A0A2M9CIJ2</accession>
<evidence type="ECO:0000313" key="4">
    <source>
        <dbReference type="EMBL" id="PJJ71708.1"/>
    </source>
</evidence>
<feature type="region of interest" description="Disordered" evidence="1">
    <location>
        <begin position="545"/>
        <end position="580"/>
    </location>
</feature>
<organism evidence="4 5">
    <name type="scientific">Diaminobutyricimonas aerilata</name>
    <dbReference type="NCBI Taxonomy" id="1162967"/>
    <lineage>
        <taxon>Bacteria</taxon>
        <taxon>Bacillati</taxon>
        <taxon>Actinomycetota</taxon>
        <taxon>Actinomycetes</taxon>
        <taxon>Micrococcales</taxon>
        <taxon>Microbacteriaceae</taxon>
        <taxon>Diaminobutyricimonas</taxon>
    </lineage>
</organism>